<reference evidence="1" key="1">
    <citation type="journal article" date="2014" name="Int. J. Syst. Evol. Microbiol.">
        <title>Complete genome sequence of Corynebacterium casei LMG S-19264T (=DSM 44701T), isolated from a smear-ripened cheese.</title>
        <authorList>
            <consortium name="US DOE Joint Genome Institute (JGI-PGF)"/>
            <person name="Walter F."/>
            <person name="Albersmeier A."/>
            <person name="Kalinowski J."/>
            <person name="Ruckert C."/>
        </authorList>
    </citation>
    <scope>NUCLEOTIDE SEQUENCE</scope>
    <source>
        <strain evidence="1">CGMCC 1.15254</strain>
    </source>
</reference>
<gene>
    <name evidence="1" type="ORF">GCM10011332_32550</name>
</gene>
<name>A0A917C7L0_9PROT</name>
<comment type="caution">
    <text evidence="1">The sequence shown here is derived from an EMBL/GenBank/DDBJ whole genome shotgun (WGS) entry which is preliminary data.</text>
</comment>
<sequence length="63" mass="7172">MRNRESKINLALSEIYAGLSVIRFLAEEYEGKIETDDLALFDAQVLHAKKYADELAVMARGKR</sequence>
<dbReference type="Proteomes" id="UP000632498">
    <property type="component" value="Unassembled WGS sequence"/>
</dbReference>
<protein>
    <submittedName>
        <fullName evidence="1">Uncharacterized protein</fullName>
    </submittedName>
</protein>
<dbReference type="EMBL" id="BMHV01000044">
    <property type="protein sequence ID" value="GGF76062.1"/>
    <property type="molecule type" value="Genomic_DNA"/>
</dbReference>
<evidence type="ECO:0000313" key="2">
    <source>
        <dbReference type="Proteomes" id="UP000632498"/>
    </source>
</evidence>
<evidence type="ECO:0000313" key="1">
    <source>
        <dbReference type="EMBL" id="GGF76062.1"/>
    </source>
</evidence>
<dbReference type="RefSeq" id="WP_188667175.1">
    <property type="nucleotide sequence ID" value="NZ_BMHV01000044.1"/>
</dbReference>
<proteinExistence type="predicted"/>
<dbReference type="AlphaFoldDB" id="A0A917C7L0"/>
<keyword evidence="2" id="KW-1185">Reference proteome</keyword>
<reference evidence="1" key="2">
    <citation type="submission" date="2020-09" db="EMBL/GenBank/DDBJ databases">
        <authorList>
            <person name="Sun Q."/>
            <person name="Zhou Y."/>
        </authorList>
    </citation>
    <scope>NUCLEOTIDE SEQUENCE</scope>
    <source>
        <strain evidence="1">CGMCC 1.15254</strain>
    </source>
</reference>
<accession>A0A917C7L0</accession>
<organism evidence="1 2">
    <name type="scientific">Terasakiella brassicae</name>
    <dbReference type="NCBI Taxonomy" id="1634917"/>
    <lineage>
        <taxon>Bacteria</taxon>
        <taxon>Pseudomonadati</taxon>
        <taxon>Pseudomonadota</taxon>
        <taxon>Alphaproteobacteria</taxon>
        <taxon>Rhodospirillales</taxon>
        <taxon>Terasakiellaceae</taxon>
        <taxon>Terasakiella</taxon>
    </lineage>
</organism>